<dbReference type="Gene3D" id="3.40.50.150">
    <property type="entry name" value="Vaccinia Virus protein VP39"/>
    <property type="match status" value="1"/>
</dbReference>
<dbReference type="Pfam" id="PF08241">
    <property type="entry name" value="Methyltransf_11"/>
    <property type="match status" value="1"/>
</dbReference>
<dbReference type="PANTHER" id="PTHR13090">
    <property type="entry name" value="ARGININE-HYDROXYLASE NDUFAF5, MITOCHONDRIAL"/>
    <property type="match status" value="1"/>
</dbReference>
<evidence type="ECO:0000259" key="3">
    <source>
        <dbReference type="Pfam" id="PF08241"/>
    </source>
</evidence>
<sequence length="296" mass="33105">MDRHQVFDRNLLLVRRLRALRQHGNSADFLLARACEDLEERLSAVERKFDVAVDLASHTGLAARAIQRSGKVTTIVRVEHARQFLDNAFPAVVADEEILPLKPASMDLIVSLLSLHLTNDTPGTFLQIRRALKPDGLFLGAMAGENTLAELRECLLAAESEIYGGASPRVVPFADVRGVGGLLQRAGFTLPVTDMETYTVRYDSAFALMRDLRAMGMQNILIGRSRRPLTRHYFMRVAEIYAERFSDPDGRIRATFSFIWMSGWAAHESQQKPLKPGSAKASLADFLKDVETHEKK</sequence>
<name>A0A839UHR6_9HYPH</name>
<evidence type="ECO:0000313" key="4">
    <source>
        <dbReference type="EMBL" id="MBB3148322.1"/>
    </source>
</evidence>
<proteinExistence type="predicted"/>
<feature type="domain" description="Methyltransferase type 11" evidence="3">
    <location>
        <begin position="54"/>
        <end position="139"/>
    </location>
</feature>
<dbReference type="GO" id="GO:0032259">
    <property type="term" value="P:methylation"/>
    <property type="evidence" value="ECO:0007669"/>
    <property type="project" value="UniProtKB-KW"/>
</dbReference>
<organism evidence="4 5">
    <name type="scientific">Phyllobacterium trifolii</name>
    <dbReference type="NCBI Taxonomy" id="300193"/>
    <lineage>
        <taxon>Bacteria</taxon>
        <taxon>Pseudomonadati</taxon>
        <taxon>Pseudomonadota</taxon>
        <taxon>Alphaproteobacteria</taxon>
        <taxon>Hyphomicrobiales</taxon>
        <taxon>Phyllobacteriaceae</taxon>
        <taxon>Phyllobacterium</taxon>
    </lineage>
</organism>
<keyword evidence="2 4" id="KW-0808">Transferase</keyword>
<accession>A0A839UHR6</accession>
<keyword evidence="1 4" id="KW-0489">Methyltransferase</keyword>
<keyword evidence="5" id="KW-1185">Reference proteome</keyword>
<dbReference type="InterPro" id="IPR013216">
    <property type="entry name" value="Methyltransf_11"/>
</dbReference>
<dbReference type="CDD" id="cd02440">
    <property type="entry name" value="AdoMet_MTases"/>
    <property type="match status" value="1"/>
</dbReference>
<dbReference type="Proteomes" id="UP000554520">
    <property type="component" value="Unassembled WGS sequence"/>
</dbReference>
<dbReference type="AlphaFoldDB" id="A0A839UHR6"/>
<dbReference type="GO" id="GO:0008757">
    <property type="term" value="F:S-adenosylmethionine-dependent methyltransferase activity"/>
    <property type="evidence" value="ECO:0007669"/>
    <property type="project" value="InterPro"/>
</dbReference>
<comment type="caution">
    <text evidence="4">The sequence shown here is derived from an EMBL/GenBank/DDBJ whole genome shotgun (WGS) entry which is preliminary data.</text>
</comment>
<evidence type="ECO:0000313" key="5">
    <source>
        <dbReference type="Proteomes" id="UP000554520"/>
    </source>
</evidence>
<dbReference type="EMBL" id="JACHXN010000018">
    <property type="protein sequence ID" value="MBB3148322.1"/>
    <property type="molecule type" value="Genomic_DNA"/>
</dbReference>
<dbReference type="RefSeq" id="WP_112532260.1">
    <property type="nucleotide sequence ID" value="NZ_JACHXN010000018.1"/>
</dbReference>
<dbReference type="InterPro" id="IPR029063">
    <property type="entry name" value="SAM-dependent_MTases_sf"/>
</dbReference>
<evidence type="ECO:0000256" key="2">
    <source>
        <dbReference type="ARBA" id="ARBA00022679"/>
    </source>
</evidence>
<dbReference type="PANTHER" id="PTHR13090:SF1">
    <property type="entry name" value="ARGININE-HYDROXYLASE NDUFAF5, MITOCHONDRIAL"/>
    <property type="match status" value="1"/>
</dbReference>
<dbReference type="SUPFAM" id="SSF53335">
    <property type="entry name" value="S-adenosyl-L-methionine-dependent methyltransferases"/>
    <property type="match status" value="1"/>
</dbReference>
<evidence type="ECO:0000256" key="1">
    <source>
        <dbReference type="ARBA" id="ARBA00022603"/>
    </source>
</evidence>
<reference evidence="4 5" key="1">
    <citation type="submission" date="2020-08" db="EMBL/GenBank/DDBJ databases">
        <title>Genomic Encyclopedia of Type Strains, Phase III (KMG-III): the genomes of soil and plant-associated and newly described type strains.</title>
        <authorList>
            <person name="Whitman W."/>
        </authorList>
    </citation>
    <scope>NUCLEOTIDE SEQUENCE [LARGE SCALE GENOMIC DNA]</scope>
    <source>
        <strain evidence="4 5">CECT 7015</strain>
    </source>
</reference>
<dbReference type="InterPro" id="IPR050602">
    <property type="entry name" value="Malonyl-ACP_OMT"/>
</dbReference>
<gene>
    <name evidence="4" type="ORF">FHS21_004765</name>
</gene>
<protein>
    <submittedName>
        <fullName evidence="4">SAM-dependent methyltransferase</fullName>
    </submittedName>
</protein>